<accession>A0A512NRA1</accession>
<feature type="signal peptide" evidence="2">
    <location>
        <begin position="1"/>
        <end position="19"/>
    </location>
</feature>
<dbReference type="OrthoDB" id="7375039at2"/>
<sequence length="277" mass="29941">MRTAAIALITVLGAAPVGAQSEAPANSSSNQSAAVSSSSEKVRDNPAAQYVLVKTVVGQVMGVVDARAKPVEPEGYNLLKYCWTAENVLGDWAERAGLTGAMVVRALETRSWQRDLARAGYPEAPTAEAIGHYEAMLVSAGFTDAARSHAVDALIVELVGIRQKTPGAAQVRAIHRCDSQQRSLALNYTTAPEDGRARFMPYVLHQICQAQQLNPDDQIRCDYWMYGKTGKPMSFAGETVYSVRWLDGSTANGRFDPEQSRSAGTVTLRLRPPKATK</sequence>
<protein>
    <submittedName>
        <fullName evidence="3">Uncharacterized protein</fullName>
    </submittedName>
</protein>
<evidence type="ECO:0000256" key="1">
    <source>
        <dbReference type="SAM" id="MobiDB-lite"/>
    </source>
</evidence>
<evidence type="ECO:0000313" key="4">
    <source>
        <dbReference type="Proteomes" id="UP000321058"/>
    </source>
</evidence>
<proteinExistence type="predicted"/>
<evidence type="ECO:0000256" key="2">
    <source>
        <dbReference type="SAM" id="SignalP"/>
    </source>
</evidence>
<evidence type="ECO:0000313" key="3">
    <source>
        <dbReference type="EMBL" id="GEP61473.1"/>
    </source>
</evidence>
<reference evidence="3 4" key="1">
    <citation type="submission" date="2019-07" db="EMBL/GenBank/DDBJ databases">
        <title>Whole genome shotgun sequence of Reyranella soli NBRC 108950.</title>
        <authorList>
            <person name="Hosoyama A."/>
            <person name="Uohara A."/>
            <person name="Ohji S."/>
            <person name="Ichikawa N."/>
        </authorList>
    </citation>
    <scope>NUCLEOTIDE SEQUENCE [LARGE SCALE GENOMIC DNA]</scope>
    <source>
        <strain evidence="3 4">NBRC 108950</strain>
    </source>
</reference>
<name>A0A512NRA1_9HYPH</name>
<dbReference type="AlphaFoldDB" id="A0A512NRA1"/>
<gene>
    <name evidence="3" type="ORF">RSO01_86390</name>
</gene>
<keyword evidence="2" id="KW-0732">Signal</keyword>
<feature type="chain" id="PRO_5021732106" evidence="2">
    <location>
        <begin position="20"/>
        <end position="277"/>
    </location>
</feature>
<organism evidence="3 4">
    <name type="scientific">Reyranella soli</name>
    <dbReference type="NCBI Taxonomy" id="1230389"/>
    <lineage>
        <taxon>Bacteria</taxon>
        <taxon>Pseudomonadati</taxon>
        <taxon>Pseudomonadota</taxon>
        <taxon>Alphaproteobacteria</taxon>
        <taxon>Hyphomicrobiales</taxon>
        <taxon>Reyranellaceae</taxon>
        <taxon>Reyranella</taxon>
    </lineage>
</organism>
<comment type="caution">
    <text evidence="3">The sequence shown here is derived from an EMBL/GenBank/DDBJ whole genome shotgun (WGS) entry which is preliminary data.</text>
</comment>
<keyword evidence="4" id="KW-1185">Reference proteome</keyword>
<dbReference type="EMBL" id="BKAJ01000226">
    <property type="protein sequence ID" value="GEP61473.1"/>
    <property type="molecule type" value="Genomic_DNA"/>
</dbReference>
<feature type="compositionally biased region" description="Low complexity" evidence="1">
    <location>
        <begin position="20"/>
        <end position="39"/>
    </location>
</feature>
<feature type="region of interest" description="Disordered" evidence="1">
    <location>
        <begin position="20"/>
        <end position="40"/>
    </location>
</feature>
<dbReference type="RefSeq" id="WP_147156769.1">
    <property type="nucleotide sequence ID" value="NZ_BKAJ01000226.1"/>
</dbReference>
<dbReference type="Proteomes" id="UP000321058">
    <property type="component" value="Unassembled WGS sequence"/>
</dbReference>